<dbReference type="OrthoDB" id="9789941at2"/>
<feature type="domain" description="Peptidase C39-like" evidence="1">
    <location>
        <begin position="269"/>
        <end position="417"/>
    </location>
</feature>
<keyword evidence="3" id="KW-1185">Reference proteome</keyword>
<name>C7Q1N2_CATAD</name>
<dbReference type="InterPro" id="IPR006311">
    <property type="entry name" value="TAT_signal"/>
</dbReference>
<dbReference type="Proteomes" id="UP000000851">
    <property type="component" value="Chromosome"/>
</dbReference>
<dbReference type="eggNOG" id="COG3271">
    <property type="taxonomic scope" value="Bacteria"/>
</dbReference>
<dbReference type="InterPro" id="IPR039564">
    <property type="entry name" value="Peptidase_C39-like"/>
</dbReference>
<evidence type="ECO:0000313" key="2">
    <source>
        <dbReference type="EMBL" id="ACU75583.1"/>
    </source>
</evidence>
<evidence type="ECO:0000313" key="3">
    <source>
        <dbReference type="Proteomes" id="UP000000851"/>
    </source>
</evidence>
<sequence precursor="true">MSASSQADRQDAGGSVRRRAVLAGGAAVGAAMVGVAGAGTAAAATNGTEAAMSNAAAEAATTTATAETKSKDSGPARVRFDRWTTWADFRSGKSAGVLPLPGPRLGVVIAEPTGTTSYTDPYLNTTAEYEYATWTSPTRQLDFGATQLTAHWNADTPKGTFLKVELLATMEDGHRDTWVMGVWTRDDSELNRTSVNGQSNAYGEIDTDTWSSETGHSMRSYQLRLTLLRRPGLRATPRVWQIGATASMVPARTTVPASTPGPATGITLAVKPYAQNLHDGQYIQYGGGGEAWCSPTSTEMVVEFWGKGPTAEDLAWVDPSYVDSSVDEAARYSYDYGYQGTGNWPFTCAYAASYGLDAMVVRLNSLTELEVLVAHGFPVVTSQSFTLAENGYYASAGHLWCVIGFTDTGDVIVNDPASNSDSNVYTVYPRRMFETVWLRTNYTKADGSPGYGSGGVAYLIKPHDKALPPVVDPRNPSWPSDPWG</sequence>
<dbReference type="HOGENOM" id="CLU_054370_0_0_11"/>
<proteinExistence type="predicted"/>
<dbReference type="PROSITE" id="PS51318">
    <property type="entry name" value="TAT"/>
    <property type="match status" value="1"/>
</dbReference>
<gene>
    <name evidence="2" type="ordered locus">Caci_6737</name>
</gene>
<reference evidence="2 3" key="1">
    <citation type="journal article" date="2009" name="Stand. Genomic Sci.">
        <title>Complete genome sequence of Catenulispora acidiphila type strain (ID 139908).</title>
        <authorList>
            <person name="Copeland A."/>
            <person name="Lapidus A."/>
            <person name="Glavina Del Rio T."/>
            <person name="Nolan M."/>
            <person name="Lucas S."/>
            <person name="Chen F."/>
            <person name="Tice H."/>
            <person name="Cheng J.F."/>
            <person name="Bruce D."/>
            <person name="Goodwin L."/>
            <person name="Pitluck S."/>
            <person name="Mikhailova N."/>
            <person name="Pati A."/>
            <person name="Ivanova N."/>
            <person name="Mavromatis K."/>
            <person name="Chen A."/>
            <person name="Palaniappan K."/>
            <person name="Chain P."/>
            <person name="Land M."/>
            <person name="Hauser L."/>
            <person name="Chang Y.J."/>
            <person name="Jeffries C.D."/>
            <person name="Chertkov O."/>
            <person name="Brettin T."/>
            <person name="Detter J.C."/>
            <person name="Han C."/>
            <person name="Ali Z."/>
            <person name="Tindall B.J."/>
            <person name="Goker M."/>
            <person name="Bristow J."/>
            <person name="Eisen J.A."/>
            <person name="Markowitz V."/>
            <person name="Hugenholtz P."/>
            <person name="Kyrpides N.C."/>
            <person name="Klenk H.P."/>
        </authorList>
    </citation>
    <scope>NUCLEOTIDE SEQUENCE [LARGE SCALE GENOMIC DNA]</scope>
    <source>
        <strain evidence="3">DSM 44928 / JCM 14897 / NBRC 102108 / NRRL B-24433 / ID139908</strain>
    </source>
</reference>
<accession>C7Q1N2</accession>
<dbReference type="Pfam" id="PF13529">
    <property type="entry name" value="Peptidase_C39_2"/>
    <property type="match status" value="1"/>
</dbReference>
<dbReference type="InParanoid" id="C7Q1N2"/>
<dbReference type="AlphaFoldDB" id="C7Q1N2"/>
<dbReference type="RefSeq" id="WP_015795312.1">
    <property type="nucleotide sequence ID" value="NC_013131.1"/>
</dbReference>
<evidence type="ECO:0000259" key="1">
    <source>
        <dbReference type="Pfam" id="PF13529"/>
    </source>
</evidence>
<organism evidence="2 3">
    <name type="scientific">Catenulispora acidiphila (strain DSM 44928 / JCM 14897 / NBRC 102108 / NRRL B-24433 / ID139908)</name>
    <dbReference type="NCBI Taxonomy" id="479433"/>
    <lineage>
        <taxon>Bacteria</taxon>
        <taxon>Bacillati</taxon>
        <taxon>Actinomycetota</taxon>
        <taxon>Actinomycetes</taxon>
        <taxon>Catenulisporales</taxon>
        <taxon>Catenulisporaceae</taxon>
        <taxon>Catenulispora</taxon>
    </lineage>
</organism>
<dbReference type="EMBL" id="CP001700">
    <property type="protein sequence ID" value="ACU75583.1"/>
    <property type="molecule type" value="Genomic_DNA"/>
</dbReference>
<dbReference type="KEGG" id="cai:Caci_6737"/>
<dbReference type="Gene3D" id="3.90.70.10">
    <property type="entry name" value="Cysteine proteinases"/>
    <property type="match status" value="1"/>
</dbReference>
<protein>
    <submittedName>
        <fullName evidence="2">Membrane protein</fullName>
    </submittedName>
</protein>
<dbReference type="STRING" id="479433.Caci_6737"/>